<comment type="caution">
    <text evidence="2">The sequence shown here is derived from an EMBL/GenBank/DDBJ whole genome shotgun (WGS) entry which is preliminary data.</text>
</comment>
<reference evidence="2 3" key="1">
    <citation type="submission" date="2021-01" db="EMBL/GenBank/DDBJ databases">
        <title>Whole genome shotgun sequence of Actinoplanes durhamensis NBRC 14914.</title>
        <authorList>
            <person name="Komaki H."/>
            <person name="Tamura T."/>
        </authorList>
    </citation>
    <scope>NUCLEOTIDE SEQUENCE [LARGE SCALE GENOMIC DNA]</scope>
    <source>
        <strain evidence="2 3">NBRC 14914</strain>
    </source>
</reference>
<proteinExistence type="predicted"/>
<name>A0ABQ3ZBF0_9ACTN</name>
<gene>
    <name evidence="2" type="ORF">Adu01nite_84970</name>
</gene>
<dbReference type="EMBL" id="BOML01000074">
    <property type="protein sequence ID" value="GIE07147.1"/>
    <property type="molecule type" value="Genomic_DNA"/>
</dbReference>
<organism evidence="2 3">
    <name type="scientific">Paractinoplanes durhamensis</name>
    <dbReference type="NCBI Taxonomy" id="113563"/>
    <lineage>
        <taxon>Bacteria</taxon>
        <taxon>Bacillati</taxon>
        <taxon>Actinomycetota</taxon>
        <taxon>Actinomycetes</taxon>
        <taxon>Micromonosporales</taxon>
        <taxon>Micromonosporaceae</taxon>
        <taxon>Paractinoplanes</taxon>
    </lineage>
</organism>
<dbReference type="RefSeq" id="WP_203735000.1">
    <property type="nucleotide sequence ID" value="NZ_BAAATX010000033.1"/>
</dbReference>
<evidence type="ECO:0000313" key="3">
    <source>
        <dbReference type="Proteomes" id="UP000637628"/>
    </source>
</evidence>
<feature type="region of interest" description="Disordered" evidence="1">
    <location>
        <begin position="54"/>
        <end position="74"/>
    </location>
</feature>
<keyword evidence="3" id="KW-1185">Reference proteome</keyword>
<sequence length="157" mass="17302">MINPPERIVYGYVALHDSLAFADGETAPDEVRDIRALAAARTWGAAREVTFSHGWNPADPEFDDDADDHPDDSPFDINELTAVIEGDWPKMVTGRTLDVLPEDLQEQFGNRQDTSLNGDYLEIPAAAEKDLVAALRARGHQVTRDDDLINALDGSRS</sequence>
<feature type="compositionally biased region" description="Acidic residues" evidence="1">
    <location>
        <begin position="60"/>
        <end position="74"/>
    </location>
</feature>
<dbReference type="Proteomes" id="UP000637628">
    <property type="component" value="Unassembled WGS sequence"/>
</dbReference>
<protein>
    <submittedName>
        <fullName evidence="2">Uncharacterized protein</fullName>
    </submittedName>
</protein>
<evidence type="ECO:0000313" key="2">
    <source>
        <dbReference type="EMBL" id="GIE07147.1"/>
    </source>
</evidence>
<evidence type="ECO:0000256" key="1">
    <source>
        <dbReference type="SAM" id="MobiDB-lite"/>
    </source>
</evidence>
<accession>A0ABQ3ZBF0</accession>